<feature type="chain" id="PRO_5002430801" evidence="1">
    <location>
        <begin position="24"/>
        <end position="51"/>
    </location>
</feature>
<dbReference type="EMBL" id="GBXM01099734">
    <property type="protein sequence ID" value="JAH08843.1"/>
    <property type="molecule type" value="Transcribed_RNA"/>
</dbReference>
<evidence type="ECO:0000313" key="2">
    <source>
        <dbReference type="EMBL" id="JAH08843.1"/>
    </source>
</evidence>
<proteinExistence type="predicted"/>
<accession>A0A0E9PYB0</accession>
<name>A0A0E9PYB0_ANGAN</name>
<sequence length="51" mass="5728">MPIRSVQACLGALSFALIPKCAGHCVLSRDAVQTRIDYRFNISSRQCFQRV</sequence>
<reference evidence="2" key="1">
    <citation type="submission" date="2014-11" db="EMBL/GenBank/DDBJ databases">
        <authorList>
            <person name="Amaro Gonzalez C."/>
        </authorList>
    </citation>
    <scope>NUCLEOTIDE SEQUENCE</scope>
</reference>
<organism evidence="2">
    <name type="scientific">Anguilla anguilla</name>
    <name type="common">European freshwater eel</name>
    <name type="synonym">Muraena anguilla</name>
    <dbReference type="NCBI Taxonomy" id="7936"/>
    <lineage>
        <taxon>Eukaryota</taxon>
        <taxon>Metazoa</taxon>
        <taxon>Chordata</taxon>
        <taxon>Craniata</taxon>
        <taxon>Vertebrata</taxon>
        <taxon>Euteleostomi</taxon>
        <taxon>Actinopterygii</taxon>
        <taxon>Neopterygii</taxon>
        <taxon>Teleostei</taxon>
        <taxon>Anguilliformes</taxon>
        <taxon>Anguillidae</taxon>
        <taxon>Anguilla</taxon>
    </lineage>
</organism>
<keyword evidence="1" id="KW-0732">Signal</keyword>
<dbReference type="AlphaFoldDB" id="A0A0E9PYB0"/>
<evidence type="ECO:0000256" key="1">
    <source>
        <dbReference type="SAM" id="SignalP"/>
    </source>
</evidence>
<reference evidence="2" key="2">
    <citation type="journal article" date="2015" name="Fish Shellfish Immunol.">
        <title>Early steps in the European eel (Anguilla anguilla)-Vibrio vulnificus interaction in the gills: Role of the RtxA13 toxin.</title>
        <authorList>
            <person name="Callol A."/>
            <person name="Pajuelo D."/>
            <person name="Ebbesson L."/>
            <person name="Teles M."/>
            <person name="MacKenzie S."/>
            <person name="Amaro C."/>
        </authorList>
    </citation>
    <scope>NUCLEOTIDE SEQUENCE</scope>
</reference>
<protein>
    <submittedName>
        <fullName evidence="2">Uncharacterized protein</fullName>
    </submittedName>
</protein>
<feature type="signal peptide" evidence="1">
    <location>
        <begin position="1"/>
        <end position="23"/>
    </location>
</feature>